<organism evidence="1">
    <name type="scientific">Micrurus lemniscatus lemniscatus</name>
    <dbReference type="NCBI Taxonomy" id="129467"/>
    <lineage>
        <taxon>Eukaryota</taxon>
        <taxon>Metazoa</taxon>
        <taxon>Chordata</taxon>
        <taxon>Craniata</taxon>
        <taxon>Vertebrata</taxon>
        <taxon>Euteleostomi</taxon>
        <taxon>Lepidosauria</taxon>
        <taxon>Squamata</taxon>
        <taxon>Bifurcata</taxon>
        <taxon>Unidentata</taxon>
        <taxon>Episquamata</taxon>
        <taxon>Toxicofera</taxon>
        <taxon>Serpentes</taxon>
        <taxon>Colubroidea</taxon>
        <taxon>Elapidae</taxon>
        <taxon>Elapinae</taxon>
        <taxon>Micrurus</taxon>
    </lineage>
</organism>
<protein>
    <submittedName>
        <fullName evidence="1">Uncharacterized protein</fullName>
    </submittedName>
</protein>
<dbReference type="AlphaFoldDB" id="A0A2D4HPV2"/>
<reference evidence="1" key="2">
    <citation type="submission" date="2017-11" db="EMBL/GenBank/DDBJ databases">
        <title>Coralsnake Venomics: Analyses of Venom Gland Transcriptomes and Proteomes of Six Brazilian Taxa.</title>
        <authorList>
            <person name="Aird S.D."/>
            <person name="Jorge da Silva N."/>
            <person name="Qiu L."/>
            <person name="Villar-Briones A."/>
            <person name="Aparecida-Saddi V."/>
            <person name="Campos-Telles M.P."/>
            <person name="Grau M."/>
            <person name="Mikheyev A.S."/>
        </authorList>
    </citation>
    <scope>NUCLEOTIDE SEQUENCE</scope>
    <source>
        <tissue evidence="1">Venom_gland</tissue>
    </source>
</reference>
<evidence type="ECO:0000313" key="1">
    <source>
        <dbReference type="EMBL" id="LAA74014.1"/>
    </source>
</evidence>
<name>A0A2D4HPV2_MICLE</name>
<proteinExistence type="predicted"/>
<dbReference type="EMBL" id="IACK01043212">
    <property type="protein sequence ID" value="LAA74014.1"/>
    <property type="molecule type" value="Transcribed_RNA"/>
</dbReference>
<reference evidence="1" key="1">
    <citation type="submission" date="2017-07" db="EMBL/GenBank/DDBJ databases">
        <authorList>
            <person name="Mikheyev A."/>
            <person name="Grau M."/>
        </authorList>
    </citation>
    <scope>NUCLEOTIDE SEQUENCE</scope>
    <source>
        <tissue evidence="1">Venom_gland</tissue>
    </source>
</reference>
<sequence>MLPFKNVTMNILLEQLDPILEFQHVEHVEVHKKDELFHISEPLHCFIGTSFKFIMSWDYCLFSSHDFSASKSLANVSFQLKSKLKNTFVLCQGQQDYWKNIFPQYSGLCNNSQQRFSTLLLQMKKLRGGISLCNEKVSSKDTLKGVPGWSGFV</sequence>
<accession>A0A2D4HPV2</accession>